<keyword evidence="8" id="KW-1185">Reference proteome</keyword>
<dbReference type="InterPro" id="IPR051784">
    <property type="entry name" value="Nod_factor_ABC_transporter"/>
</dbReference>
<feature type="transmembrane region" description="Helical" evidence="5">
    <location>
        <begin position="140"/>
        <end position="164"/>
    </location>
</feature>
<evidence type="ECO:0000256" key="2">
    <source>
        <dbReference type="ARBA" id="ARBA00022692"/>
    </source>
</evidence>
<dbReference type="Proteomes" id="UP000186795">
    <property type="component" value="Unassembled WGS sequence"/>
</dbReference>
<feature type="domain" description="ABC-2 type transporter transmembrane" evidence="6">
    <location>
        <begin position="14"/>
        <end position="208"/>
    </location>
</feature>
<organism evidence="7 8">
    <name type="scientific">Kroppenstedtia eburnea</name>
    <dbReference type="NCBI Taxonomy" id="714067"/>
    <lineage>
        <taxon>Bacteria</taxon>
        <taxon>Bacillati</taxon>
        <taxon>Bacillota</taxon>
        <taxon>Bacilli</taxon>
        <taxon>Bacillales</taxon>
        <taxon>Thermoactinomycetaceae</taxon>
        <taxon>Kroppenstedtia</taxon>
    </lineage>
</organism>
<evidence type="ECO:0000256" key="5">
    <source>
        <dbReference type="SAM" id="Phobius"/>
    </source>
</evidence>
<keyword evidence="3 5" id="KW-1133">Transmembrane helix</keyword>
<evidence type="ECO:0000259" key="6">
    <source>
        <dbReference type="Pfam" id="PF01061"/>
    </source>
</evidence>
<evidence type="ECO:0000313" key="7">
    <source>
        <dbReference type="EMBL" id="SIT14839.1"/>
    </source>
</evidence>
<dbReference type="PANTHER" id="PTHR43229">
    <property type="entry name" value="NODULATION PROTEIN J"/>
    <property type="match status" value="1"/>
</dbReference>
<evidence type="ECO:0000256" key="1">
    <source>
        <dbReference type="ARBA" id="ARBA00004141"/>
    </source>
</evidence>
<name>A0A1N7PWM9_9BACL</name>
<evidence type="ECO:0000313" key="8">
    <source>
        <dbReference type="Proteomes" id="UP000186795"/>
    </source>
</evidence>
<gene>
    <name evidence="7" type="ORF">SAMN05421790_11520</name>
</gene>
<protein>
    <submittedName>
        <fullName evidence="7">ABC-2 type transport system permease protein</fullName>
    </submittedName>
</protein>
<dbReference type="InterPro" id="IPR013525">
    <property type="entry name" value="ABC2_TM"/>
</dbReference>
<dbReference type="GO" id="GO:0016020">
    <property type="term" value="C:membrane"/>
    <property type="evidence" value="ECO:0007669"/>
    <property type="project" value="UniProtKB-SubCell"/>
</dbReference>
<sequence>MLSMFKMNILKQYFEFKRYFFNTLLEVISLYIVLMGLLLGFSMVGGEVDHFEEKMEYVVAGYIIWIISYTAVQAIGYEVYNDLQRGTLDQLYMTPLPVWQIMLGRMVGNVMFRIVGVVLLLLLSMVTTGIYLYFDLLTLLPIFLVTLISMFGVGYMVAGLCLLLKQVSNLLMFSQLLMMSVIYIPLESAPYLKYLPFIYGVDLLKKTMLYEAHLIDFSLWQYGFLALNSLFYFILGIYCYSLCEKTALDRGILGKY</sequence>
<dbReference type="AlphaFoldDB" id="A0A1N7PWM9"/>
<feature type="transmembrane region" description="Helical" evidence="5">
    <location>
        <begin position="219"/>
        <end position="240"/>
    </location>
</feature>
<reference evidence="8" key="1">
    <citation type="submission" date="2017-01" db="EMBL/GenBank/DDBJ databases">
        <authorList>
            <person name="Varghese N."/>
            <person name="Submissions S."/>
        </authorList>
    </citation>
    <scope>NUCLEOTIDE SEQUENCE [LARGE SCALE GENOMIC DNA]</scope>
    <source>
        <strain evidence="8">DSM 45196</strain>
    </source>
</reference>
<feature type="transmembrane region" description="Helical" evidence="5">
    <location>
        <begin position="110"/>
        <end position="134"/>
    </location>
</feature>
<dbReference type="EMBL" id="FTOD01000015">
    <property type="protein sequence ID" value="SIT14839.1"/>
    <property type="molecule type" value="Genomic_DNA"/>
</dbReference>
<dbReference type="GO" id="GO:0140359">
    <property type="term" value="F:ABC-type transporter activity"/>
    <property type="evidence" value="ECO:0007669"/>
    <property type="project" value="InterPro"/>
</dbReference>
<dbReference type="PANTHER" id="PTHR43229:SF6">
    <property type="entry name" value="ABC-TYPE MULTIDRUG TRANSPORT SYSTEM, PERMEASE COMPONENT"/>
    <property type="match status" value="1"/>
</dbReference>
<evidence type="ECO:0000256" key="3">
    <source>
        <dbReference type="ARBA" id="ARBA00022989"/>
    </source>
</evidence>
<feature type="transmembrane region" description="Helical" evidence="5">
    <location>
        <begin position="176"/>
        <end position="199"/>
    </location>
</feature>
<feature type="transmembrane region" description="Helical" evidence="5">
    <location>
        <begin position="57"/>
        <end position="80"/>
    </location>
</feature>
<feature type="transmembrane region" description="Helical" evidence="5">
    <location>
        <begin position="20"/>
        <end position="45"/>
    </location>
</feature>
<dbReference type="Pfam" id="PF01061">
    <property type="entry name" value="ABC2_membrane"/>
    <property type="match status" value="1"/>
</dbReference>
<evidence type="ECO:0000256" key="4">
    <source>
        <dbReference type="ARBA" id="ARBA00023136"/>
    </source>
</evidence>
<keyword evidence="2 5" id="KW-0812">Transmembrane</keyword>
<accession>A0A1N7PWM9</accession>
<proteinExistence type="predicted"/>
<keyword evidence="4 5" id="KW-0472">Membrane</keyword>
<comment type="subcellular location">
    <subcellularLocation>
        <location evidence="1">Membrane</location>
        <topology evidence="1">Multi-pass membrane protein</topology>
    </subcellularLocation>
</comment>